<keyword evidence="2" id="KW-1185">Reference proteome</keyword>
<dbReference type="Proteomes" id="UP000318946">
    <property type="component" value="Chromosome"/>
</dbReference>
<dbReference type="EMBL" id="AP019735">
    <property type="protein sequence ID" value="BBL05031.1"/>
    <property type="molecule type" value="Genomic_DNA"/>
</dbReference>
<proteinExistence type="predicted"/>
<dbReference type="OrthoDB" id="9758448at2"/>
<dbReference type="GeneID" id="78343061"/>
<dbReference type="RefSeq" id="WP_141413301.1">
    <property type="nucleotide sequence ID" value="NZ_AP019735.1"/>
</dbReference>
<dbReference type="NCBIfam" id="NF033709">
    <property type="entry name" value="PorV_fam"/>
    <property type="match status" value="1"/>
</dbReference>
<accession>A0A3D3YK33</accession>
<accession>A0A4Y1WVJ9</accession>
<gene>
    <name evidence="1" type="ORF">A5CBH24_23440</name>
</gene>
<evidence type="ECO:0000313" key="1">
    <source>
        <dbReference type="EMBL" id="BBL05031.1"/>
    </source>
</evidence>
<accession>A0A4Y1XMF1</accession>
<dbReference type="AlphaFoldDB" id="A0A3D3YK33"/>
<sequence length="293" mass="31682">MKRLILWMASLAGGFLPVAAQPYGIANPDARTLGMGGIETVTSADAYAVFNNPAAGLFGRQKAQVATSFFTLSDKTTYSAAGYYKFNMQHLLAGGWRTFGFDERLKDKSVSLAYAYRLNDIVALGLTADYARFVRERSGNAFSAGITAQAVVPFERGENYSALRLGAKLTGIGGFLDGPAEMKLPVAFAAGAAYDLFLSDAHALTFAGECRYTFSPVAARGVEGGIGMEYSLMQLLQFRVGYHGGESRLYYPDYFSLGVGVRFMHLCFDAGYTVAKKASPMHNAYSFTIGLDF</sequence>
<dbReference type="STRING" id="1118061.GCA_000311925_00303"/>
<dbReference type="SUPFAM" id="SSF56935">
    <property type="entry name" value="Porins"/>
    <property type="match status" value="1"/>
</dbReference>
<evidence type="ECO:0000313" key="2">
    <source>
        <dbReference type="Proteomes" id="UP000318946"/>
    </source>
</evidence>
<dbReference type="KEGG" id="acou:A5CBH24_23440"/>
<organism evidence="1 2">
    <name type="scientific">Alistipes communis</name>
    <dbReference type="NCBI Taxonomy" id="2585118"/>
    <lineage>
        <taxon>Bacteria</taxon>
        <taxon>Pseudomonadati</taxon>
        <taxon>Bacteroidota</taxon>
        <taxon>Bacteroidia</taxon>
        <taxon>Bacteroidales</taxon>
        <taxon>Rikenellaceae</taxon>
        <taxon>Alistipes</taxon>
    </lineage>
</organism>
<dbReference type="Gene3D" id="2.40.160.60">
    <property type="entry name" value="Outer membrane protein transport protein (OMPP1/FadL/TodX)"/>
    <property type="match status" value="1"/>
</dbReference>
<name>A0A3D3YK33_9BACT</name>
<reference evidence="2" key="1">
    <citation type="submission" date="2019-06" db="EMBL/GenBank/DDBJ databases">
        <title>Alistipes onderdonkii subsp. vulgaris subsp. nov., Alistipes dispar sp. nov. and Alistipes communis sp. nov., isolated from human faeces, and creation of Alistipes onderdonkii subsp. onderdonkii subsp. nov.</title>
        <authorList>
            <person name="Sakamoto M."/>
            <person name="Ikeyama N."/>
            <person name="Ogata Y."/>
            <person name="Suda W."/>
            <person name="Iino T."/>
            <person name="Hattori M."/>
            <person name="Ohkuma M."/>
        </authorList>
    </citation>
    <scope>NUCLEOTIDE SEQUENCE [LARGE SCALE GENOMIC DNA]</scope>
    <source>
        <strain evidence="2">5CBH24</strain>
    </source>
</reference>
<protein>
    <submittedName>
        <fullName evidence="1">Uncharacterized protein</fullName>
    </submittedName>
</protein>